<keyword evidence="4" id="KW-0408">Iron</keyword>
<feature type="domain" description="B12-binding" evidence="6">
    <location>
        <begin position="3"/>
        <end position="140"/>
    </location>
</feature>
<dbReference type="InterPro" id="IPR036724">
    <property type="entry name" value="Cobalamin-bd_sf"/>
</dbReference>
<keyword evidence="5" id="KW-0411">Iron-sulfur</keyword>
<dbReference type="InterPro" id="IPR051198">
    <property type="entry name" value="BchE-like"/>
</dbReference>
<organism evidence="8 9">
    <name type="scientific">Trichlorobacter thiogenes</name>
    <dbReference type="NCBI Taxonomy" id="115783"/>
    <lineage>
        <taxon>Bacteria</taxon>
        <taxon>Pseudomonadati</taxon>
        <taxon>Thermodesulfobacteriota</taxon>
        <taxon>Desulfuromonadia</taxon>
        <taxon>Geobacterales</taxon>
        <taxon>Geobacteraceae</taxon>
        <taxon>Trichlorobacter</taxon>
    </lineage>
</organism>
<dbReference type="GO" id="GO:0051539">
    <property type="term" value="F:4 iron, 4 sulfur cluster binding"/>
    <property type="evidence" value="ECO:0007669"/>
    <property type="project" value="UniProtKB-KW"/>
</dbReference>
<evidence type="ECO:0000256" key="5">
    <source>
        <dbReference type="ARBA" id="ARBA00023014"/>
    </source>
</evidence>
<dbReference type="InterPro" id="IPR006158">
    <property type="entry name" value="Cobalamin-bd"/>
</dbReference>
<evidence type="ECO:0000259" key="6">
    <source>
        <dbReference type="PROSITE" id="PS51332"/>
    </source>
</evidence>
<dbReference type="SFLD" id="SFLDG01082">
    <property type="entry name" value="B12-binding_domain_containing"/>
    <property type="match status" value="1"/>
</dbReference>
<feature type="domain" description="Radical SAM core" evidence="7">
    <location>
        <begin position="178"/>
        <end position="406"/>
    </location>
</feature>
<dbReference type="GO" id="GO:0046872">
    <property type="term" value="F:metal ion binding"/>
    <property type="evidence" value="ECO:0007669"/>
    <property type="project" value="UniProtKB-KW"/>
</dbReference>
<dbReference type="SFLD" id="SFLDG01123">
    <property type="entry name" value="methyltransferase_(Class_B)"/>
    <property type="match status" value="1"/>
</dbReference>
<accession>A0A1T4NYR4</accession>
<dbReference type="GO" id="GO:0005829">
    <property type="term" value="C:cytosol"/>
    <property type="evidence" value="ECO:0007669"/>
    <property type="project" value="TreeGrafter"/>
</dbReference>
<keyword evidence="9" id="KW-1185">Reference proteome</keyword>
<dbReference type="InterPro" id="IPR023404">
    <property type="entry name" value="rSAM_horseshoe"/>
</dbReference>
<dbReference type="CDD" id="cd01335">
    <property type="entry name" value="Radical_SAM"/>
    <property type="match status" value="1"/>
</dbReference>
<sequence length="629" mass="69480">MNLHLITLHAMPSAQAVPLAAAFLKAYLDQAPALQGKVTTTTAEFFCGTPLEQLVASIKEQQPAIVGLPVYVWNRLECCKLITILRQQFPDLLLIAGGPEATADPARLLAEAPFDLLVVGEGELTAAELMERRLDGASLQGLPGTAQLVGGELQVIPRPQIEDLAILPSPYLAGLLDTHIANGMVWQLSRGCPYACEFCYDGMGDRKVRRYPLDRMEQELAYLVSRGASQIFALDSTFNTDKKRAKHLLRLIRETASDVHFHFEVRHELLDKEQAQLFAQLTCSVQIGLQSADPAVAGGVGRTFNRDEFTAKVMLLNDSGATFGFDLIYGLPDDTLEKFKEGLNFALSLYPNHLDIFPLAVLPGTKVAHKAAAIGMRHLSDPPYTLLESASFPLADMARARQLGAASDIFYSRGKAVAWFNGVVRGLKLKPLELLERFADWLQGQMGRMPDEAELDDGQIWQLQRRFLISLFDERKAQKLLPAALDCVDYHYAYGVALMAVPPIPPDDDQLLQLDLLKMKLARASSLTLLPFSYEILDILESGEPDLAWISKQLQTGSWAAIYPAHGEVCTESLIKPYYRLLEELDGTRTAGAIAKQLRIPAADALEFLQFAMAEGMVTGEYSQFKHLP</sequence>
<dbReference type="PROSITE" id="PS51332">
    <property type="entry name" value="B12_BINDING"/>
    <property type="match status" value="1"/>
</dbReference>
<dbReference type="Pfam" id="PF02310">
    <property type="entry name" value="B12-binding"/>
    <property type="match status" value="1"/>
</dbReference>
<dbReference type="RefSeq" id="WP_078790086.1">
    <property type="nucleotide sequence ID" value="NZ_FUWR01000008.1"/>
</dbReference>
<dbReference type="OrthoDB" id="9762608at2"/>
<protein>
    <submittedName>
        <fullName evidence="8">Radical SAM superfamily enzyme YgiQ, UPF0313 family</fullName>
    </submittedName>
</protein>
<dbReference type="PANTHER" id="PTHR43409:SF16">
    <property type="entry name" value="SLR0320 PROTEIN"/>
    <property type="match status" value="1"/>
</dbReference>
<evidence type="ECO:0000259" key="7">
    <source>
        <dbReference type="PROSITE" id="PS51918"/>
    </source>
</evidence>
<dbReference type="InterPro" id="IPR034466">
    <property type="entry name" value="Methyltransferase_Class_B"/>
</dbReference>
<dbReference type="InterPro" id="IPR058240">
    <property type="entry name" value="rSAM_sf"/>
</dbReference>
<dbReference type="EMBL" id="FUWR01000008">
    <property type="protein sequence ID" value="SJZ84242.1"/>
    <property type="molecule type" value="Genomic_DNA"/>
</dbReference>
<dbReference type="STRING" id="115783.SAMN02745119_01787"/>
<dbReference type="InterPro" id="IPR007197">
    <property type="entry name" value="rSAM"/>
</dbReference>
<dbReference type="AlphaFoldDB" id="A0A1T4NYR4"/>
<dbReference type="SUPFAM" id="SSF52242">
    <property type="entry name" value="Cobalamin (vitamin B12)-binding domain"/>
    <property type="match status" value="1"/>
</dbReference>
<comment type="cofactor">
    <cofactor evidence="1">
        <name>[4Fe-4S] cluster</name>
        <dbReference type="ChEBI" id="CHEBI:49883"/>
    </cofactor>
</comment>
<evidence type="ECO:0000313" key="8">
    <source>
        <dbReference type="EMBL" id="SJZ84242.1"/>
    </source>
</evidence>
<gene>
    <name evidence="8" type="ORF">SAMN02745119_01787</name>
</gene>
<proteinExistence type="predicted"/>
<dbReference type="PROSITE" id="PS51918">
    <property type="entry name" value="RADICAL_SAM"/>
    <property type="match status" value="1"/>
</dbReference>
<dbReference type="Gene3D" id="3.40.50.280">
    <property type="entry name" value="Cobalamin-binding domain"/>
    <property type="match status" value="1"/>
</dbReference>
<evidence type="ECO:0000256" key="4">
    <source>
        <dbReference type="ARBA" id="ARBA00023004"/>
    </source>
</evidence>
<dbReference type="Pfam" id="PF04055">
    <property type="entry name" value="Radical_SAM"/>
    <property type="match status" value="1"/>
</dbReference>
<dbReference type="SUPFAM" id="SSF102114">
    <property type="entry name" value="Radical SAM enzymes"/>
    <property type="match status" value="1"/>
</dbReference>
<evidence type="ECO:0000256" key="2">
    <source>
        <dbReference type="ARBA" id="ARBA00022691"/>
    </source>
</evidence>
<keyword evidence="2" id="KW-0949">S-adenosyl-L-methionine</keyword>
<dbReference type="SFLD" id="SFLDS00029">
    <property type="entry name" value="Radical_SAM"/>
    <property type="match status" value="1"/>
</dbReference>
<evidence type="ECO:0000313" key="9">
    <source>
        <dbReference type="Proteomes" id="UP000190102"/>
    </source>
</evidence>
<reference evidence="9" key="1">
    <citation type="submission" date="2017-02" db="EMBL/GenBank/DDBJ databases">
        <authorList>
            <person name="Varghese N."/>
            <person name="Submissions S."/>
        </authorList>
    </citation>
    <scope>NUCLEOTIDE SEQUENCE [LARGE SCALE GENOMIC DNA]</scope>
    <source>
        <strain evidence="9">ATCC BAA-34</strain>
    </source>
</reference>
<dbReference type="GO" id="GO:0003824">
    <property type="term" value="F:catalytic activity"/>
    <property type="evidence" value="ECO:0007669"/>
    <property type="project" value="InterPro"/>
</dbReference>
<dbReference type="SMART" id="SM00729">
    <property type="entry name" value="Elp3"/>
    <property type="match status" value="1"/>
</dbReference>
<dbReference type="CDD" id="cd02068">
    <property type="entry name" value="radical_SAM_B12_BD"/>
    <property type="match status" value="1"/>
</dbReference>
<keyword evidence="3" id="KW-0479">Metal-binding</keyword>
<dbReference type="Gene3D" id="3.80.30.20">
    <property type="entry name" value="tm_1862 like domain"/>
    <property type="match status" value="1"/>
</dbReference>
<dbReference type="InterPro" id="IPR006638">
    <property type="entry name" value="Elp3/MiaA/NifB-like_rSAM"/>
</dbReference>
<dbReference type="GO" id="GO:0031419">
    <property type="term" value="F:cobalamin binding"/>
    <property type="evidence" value="ECO:0007669"/>
    <property type="project" value="InterPro"/>
</dbReference>
<dbReference type="Proteomes" id="UP000190102">
    <property type="component" value="Unassembled WGS sequence"/>
</dbReference>
<evidence type="ECO:0000256" key="1">
    <source>
        <dbReference type="ARBA" id="ARBA00001966"/>
    </source>
</evidence>
<dbReference type="PANTHER" id="PTHR43409">
    <property type="entry name" value="ANAEROBIC MAGNESIUM-PROTOPORPHYRIN IX MONOMETHYL ESTER CYCLASE-RELATED"/>
    <property type="match status" value="1"/>
</dbReference>
<name>A0A1T4NYR4_9BACT</name>
<evidence type="ECO:0000256" key="3">
    <source>
        <dbReference type="ARBA" id="ARBA00022723"/>
    </source>
</evidence>